<dbReference type="Gene3D" id="3.90.1150.10">
    <property type="entry name" value="Aspartate Aminotransferase, domain 1"/>
    <property type="match status" value="1"/>
</dbReference>
<dbReference type="FunFam" id="3.40.640.10:FF:000046">
    <property type="entry name" value="Cystathionine gamma-lyase"/>
    <property type="match status" value="1"/>
</dbReference>
<comment type="cofactor">
    <cofactor evidence="1 4">
        <name>pyridoxal 5'-phosphate</name>
        <dbReference type="ChEBI" id="CHEBI:597326"/>
    </cofactor>
</comment>
<dbReference type="GO" id="GO:0005737">
    <property type="term" value="C:cytoplasm"/>
    <property type="evidence" value="ECO:0007669"/>
    <property type="project" value="TreeGrafter"/>
</dbReference>
<proteinExistence type="inferred from homology"/>
<protein>
    <recommendedName>
        <fullName evidence="7">Aminotransferase class I/II-fold pyridoxal phosphate-dependent enzyme</fullName>
    </recommendedName>
</protein>
<dbReference type="GO" id="GO:0019346">
    <property type="term" value="P:transsulfuration"/>
    <property type="evidence" value="ECO:0007669"/>
    <property type="project" value="InterPro"/>
</dbReference>
<dbReference type="InterPro" id="IPR015422">
    <property type="entry name" value="PyrdxlP-dep_Trfase_small"/>
</dbReference>
<evidence type="ECO:0000313" key="5">
    <source>
        <dbReference type="EMBL" id="GHC65383.1"/>
    </source>
</evidence>
<dbReference type="GO" id="GO:0030170">
    <property type="term" value="F:pyridoxal phosphate binding"/>
    <property type="evidence" value="ECO:0007669"/>
    <property type="project" value="InterPro"/>
</dbReference>
<reference evidence="5" key="2">
    <citation type="submission" date="2020-09" db="EMBL/GenBank/DDBJ databases">
        <authorList>
            <person name="Sun Q."/>
            <person name="Kim S."/>
        </authorList>
    </citation>
    <scope>NUCLEOTIDE SEQUENCE</scope>
    <source>
        <strain evidence="5">KCTC 23310</strain>
    </source>
</reference>
<organism evidence="5 6">
    <name type="scientific">Neogemmobacter tilapiae</name>
    <dbReference type="NCBI Taxonomy" id="875041"/>
    <lineage>
        <taxon>Bacteria</taxon>
        <taxon>Pseudomonadati</taxon>
        <taxon>Pseudomonadota</taxon>
        <taxon>Alphaproteobacteria</taxon>
        <taxon>Rhodobacterales</taxon>
        <taxon>Paracoccaceae</taxon>
        <taxon>Neogemmobacter</taxon>
    </lineage>
</organism>
<evidence type="ECO:0000256" key="2">
    <source>
        <dbReference type="ARBA" id="ARBA00022898"/>
    </source>
</evidence>
<evidence type="ECO:0000256" key="3">
    <source>
        <dbReference type="PIRSR" id="PIRSR001434-2"/>
    </source>
</evidence>
<name>A0A918TXG5_9RHOB</name>
<comment type="similarity">
    <text evidence="4">Belongs to the trans-sulfuration enzymes family.</text>
</comment>
<evidence type="ECO:0000313" key="6">
    <source>
        <dbReference type="Proteomes" id="UP000638981"/>
    </source>
</evidence>
<feature type="modified residue" description="N6-(pyridoxal phosphate)lysine" evidence="3">
    <location>
        <position position="212"/>
    </location>
</feature>
<keyword evidence="2 3" id="KW-0663">Pyridoxal phosphate</keyword>
<evidence type="ECO:0000256" key="1">
    <source>
        <dbReference type="ARBA" id="ARBA00001933"/>
    </source>
</evidence>
<dbReference type="EMBL" id="BMYJ01000012">
    <property type="protein sequence ID" value="GHC65383.1"/>
    <property type="molecule type" value="Genomic_DNA"/>
</dbReference>
<evidence type="ECO:0008006" key="7">
    <source>
        <dbReference type="Google" id="ProtNLM"/>
    </source>
</evidence>
<dbReference type="PANTHER" id="PTHR11808">
    <property type="entry name" value="TRANS-SULFURATION ENZYME FAMILY MEMBER"/>
    <property type="match status" value="1"/>
</dbReference>
<dbReference type="InterPro" id="IPR000277">
    <property type="entry name" value="Cys/Met-Metab_PyrdxlP-dep_enz"/>
</dbReference>
<gene>
    <name evidence="5" type="ORF">GCM10007315_32470</name>
</gene>
<dbReference type="Gene3D" id="3.40.640.10">
    <property type="entry name" value="Type I PLP-dependent aspartate aminotransferase-like (Major domain)"/>
    <property type="match status" value="1"/>
</dbReference>
<dbReference type="PANTHER" id="PTHR11808:SF80">
    <property type="entry name" value="CYSTATHIONINE GAMMA-LYASE"/>
    <property type="match status" value="1"/>
</dbReference>
<dbReference type="GO" id="GO:0016846">
    <property type="term" value="F:carbon-sulfur lyase activity"/>
    <property type="evidence" value="ECO:0007669"/>
    <property type="project" value="TreeGrafter"/>
</dbReference>
<dbReference type="Pfam" id="PF01053">
    <property type="entry name" value="Cys_Met_Meta_PP"/>
    <property type="match status" value="1"/>
</dbReference>
<sequence length="396" mass="42169">MANGITPTEPSMHFSPDLITPSLPVPHHATATPIFQSSSFLFDSYAQIADVFAGRSDRYIYSRGDNPTVSELEALIARLEGTESARGFSSGMAAICGAVMPFVTAGDRIVTVEHIYSDAFRLFETVLKRFGVSVTYVDGRDTQALIDALPGAKLVYLESPTSWTFRLQDVAAVGEAARRLGVISVIDNSWATPIFQTPAALGIDLIVHAASKYLSGHSDTLGGLVAGPKALIGKIDHEATHLYGGRMSPVDAFLILRGMRTLELRMQAHRDSGLYLARRLADHSLVTAVHHPGLLVERPKGLTGFGGLFAFDLADGVDVEGFCNALRVVRIGVSWGGPESLMVPGQAACGLAGAANSFRRFGVSPRTIRLAVGLEPVAVLEQDVLNAISSAQRAAA</sequence>
<dbReference type="PIRSF" id="PIRSF001434">
    <property type="entry name" value="CGS"/>
    <property type="match status" value="1"/>
</dbReference>
<accession>A0A918TXG5</accession>
<dbReference type="NCBIfam" id="NF004627">
    <property type="entry name" value="PRK05968.1"/>
    <property type="match status" value="1"/>
</dbReference>
<reference evidence="5" key="1">
    <citation type="journal article" date="2014" name="Int. J. Syst. Evol. Microbiol.">
        <title>Complete genome sequence of Corynebacterium casei LMG S-19264T (=DSM 44701T), isolated from a smear-ripened cheese.</title>
        <authorList>
            <consortium name="US DOE Joint Genome Institute (JGI-PGF)"/>
            <person name="Walter F."/>
            <person name="Albersmeier A."/>
            <person name="Kalinowski J."/>
            <person name="Ruckert C."/>
        </authorList>
    </citation>
    <scope>NUCLEOTIDE SEQUENCE</scope>
    <source>
        <strain evidence="5">KCTC 23310</strain>
    </source>
</reference>
<dbReference type="SUPFAM" id="SSF53383">
    <property type="entry name" value="PLP-dependent transferases"/>
    <property type="match status" value="1"/>
</dbReference>
<comment type="caution">
    <text evidence="5">The sequence shown here is derived from an EMBL/GenBank/DDBJ whole genome shotgun (WGS) entry which is preliminary data.</text>
</comment>
<keyword evidence="6" id="KW-1185">Reference proteome</keyword>
<dbReference type="InterPro" id="IPR015424">
    <property type="entry name" value="PyrdxlP-dep_Trfase"/>
</dbReference>
<dbReference type="InterPro" id="IPR015421">
    <property type="entry name" value="PyrdxlP-dep_Trfase_major"/>
</dbReference>
<evidence type="ECO:0000256" key="4">
    <source>
        <dbReference type="RuleBase" id="RU362118"/>
    </source>
</evidence>
<dbReference type="AlphaFoldDB" id="A0A918TXG5"/>
<dbReference type="Proteomes" id="UP000638981">
    <property type="component" value="Unassembled WGS sequence"/>
</dbReference>